<accession>V2WHI5</accession>
<dbReference type="EMBL" id="AWSO01002737">
    <property type="protein sequence ID" value="ESK81047.1"/>
    <property type="molecule type" value="Genomic_DNA"/>
</dbReference>
<evidence type="ECO:0000256" key="1">
    <source>
        <dbReference type="SAM" id="MobiDB-lite"/>
    </source>
</evidence>
<protein>
    <submittedName>
        <fullName evidence="2">Uncharacterized protein</fullName>
    </submittedName>
</protein>
<dbReference type="AlphaFoldDB" id="V2WHI5"/>
<dbReference type="KEGG" id="mrr:Moror_3543"/>
<sequence>MHGIGMGKEGSEEETVIQRSKKPPGQFSWWLLGCWLHPEAGVGGGGRAGVEFEGKTTSRVFGDVVIVFRDPGNPQNT</sequence>
<gene>
    <name evidence="2" type="ORF">Moror_3543</name>
</gene>
<proteinExistence type="predicted"/>
<name>V2WHI5_MONRO</name>
<organism evidence="2 3">
    <name type="scientific">Moniliophthora roreri (strain MCA 2997)</name>
    <name type="common">Cocoa frosty pod rot fungus</name>
    <name type="synonym">Crinipellis roreri</name>
    <dbReference type="NCBI Taxonomy" id="1381753"/>
    <lineage>
        <taxon>Eukaryota</taxon>
        <taxon>Fungi</taxon>
        <taxon>Dikarya</taxon>
        <taxon>Basidiomycota</taxon>
        <taxon>Agaricomycotina</taxon>
        <taxon>Agaricomycetes</taxon>
        <taxon>Agaricomycetidae</taxon>
        <taxon>Agaricales</taxon>
        <taxon>Marasmiineae</taxon>
        <taxon>Marasmiaceae</taxon>
        <taxon>Moniliophthora</taxon>
    </lineage>
</organism>
<keyword evidence="3" id="KW-1185">Reference proteome</keyword>
<feature type="non-terminal residue" evidence="2">
    <location>
        <position position="77"/>
    </location>
</feature>
<evidence type="ECO:0000313" key="3">
    <source>
        <dbReference type="Proteomes" id="UP000017559"/>
    </source>
</evidence>
<reference evidence="2 3" key="1">
    <citation type="journal article" date="2014" name="BMC Genomics">
        <title>Genome and secretome analysis of the hemibiotrophic fungal pathogen, Moniliophthora roreri, which causes frosty pod rot disease of cacao: mechanisms of the biotrophic and necrotrophic phases.</title>
        <authorList>
            <person name="Meinhardt L.W."/>
            <person name="Costa G.G.L."/>
            <person name="Thomazella D.P.T."/>
            <person name="Teixeira P.J.P.L."/>
            <person name="Carazzolle M.F."/>
            <person name="Schuster S.C."/>
            <person name="Carlson J.E."/>
            <person name="Guiltinan M.J."/>
            <person name="Mieczkowski P."/>
            <person name="Farmer A."/>
            <person name="Ramaraj T."/>
            <person name="Crozier J."/>
            <person name="Davis R.E."/>
            <person name="Shao J."/>
            <person name="Melnick R.L."/>
            <person name="Pereira G.A.G."/>
            <person name="Bailey B.A."/>
        </authorList>
    </citation>
    <scope>NUCLEOTIDE SEQUENCE [LARGE SCALE GENOMIC DNA]</scope>
    <source>
        <strain evidence="2 3">MCA 2997</strain>
    </source>
</reference>
<dbReference type="Proteomes" id="UP000017559">
    <property type="component" value="Unassembled WGS sequence"/>
</dbReference>
<feature type="region of interest" description="Disordered" evidence="1">
    <location>
        <begin position="1"/>
        <end position="21"/>
    </location>
</feature>
<dbReference type="HOGENOM" id="CLU_2644722_0_0_1"/>
<comment type="caution">
    <text evidence="2">The sequence shown here is derived from an EMBL/GenBank/DDBJ whole genome shotgun (WGS) entry which is preliminary data.</text>
</comment>
<evidence type="ECO:0000313" key="2">
    <source>
        <dbReference type="EMBL" id="ESK81047.1"/>
    </source>
</evidence>